<organism evidence="1 2">
    <name type="scientific">Waterburya agarophytonicola KI4</name>
    <dbReference type="NCBI Taxonomy" id="2874699"/>
    <lineage>
        <taxon>Bacteria</taxon>
        <taxon>Bacillati</taxon>
        <taxon>Cyanobacteriota</taxon>
        <taxon>Cyanophyceae</taxon>
        <taxon>Pleurocapsales</taxon>
        <taxon>Hyellaceae</taxon>
        <taxon>Waterburya</taxon>
        <taxon>Waterburya agarophytonicola</taxon>
    </lineage>
</organism>
<evidence type="ECO:0000313" key="1">
    <source>
        <dbReference type="EMBL" id="MCC0177840.1"/>
    </source>
</evidence>
<sequence length="91" mass="10646">MSLPEANTPLYNHTLPTIEDWLRAKGCDRDNDNIHCWYIDRTSWKAEICLEIEELTVRYFDTSDISQNNLSRSFKYSLSREDVEEAVFAGP</sequence>
<dbReference type="PANTHER" id="PTHR35765">
    <property type="entry name" value="OS05G0569200 PROTEIN"/>
    <property type="match status" value="1"/>
</dbReference>
<name>A0A964BQY4_9CYAN</name>
<dbReference type="InterPro" id="IPR021489">
    <property type="entry name" value="DUF3143"/>
</dbReference>
<reference evidence="1" key="1">
    <citation type="journal article" date="2021" name="Antonie Van Leeuwenhoek">
        <title>Draft genome and description of Waterburya agarophytonicola gen. nov. sp. nov. (Pleurocapsales, Cyanobacteria): a seaweed symbiont.</title>
        <authorList>
            <person name="Bonthond G."/>
            <person name="Shalygin S."/>
            <person name="Bayer T."/>
            <person name="Weinberger F."/>
        </authorList>
    </citation>
    <scope>NUCLEOTIDE SEQUENCE</scope>
    <source>
        <strain evidence="1">KI4</strain>
    </source>
</reference>
<comment type="caution">
    <text evidence="1">The sequence shown here is derived from an EMBL/GenBank/DDBJ whole genome shotgun (WGS) entry which is preliminary data.</text>
</comment>
<proteinExistence type="predicted"/>
<dbReference type="PANTHER" id="PTHR35765:SF2">
    <property type="entry name" value="OS05G0569200 PROTEIN"/>
    <property type="match status" value="1"/>
</dbReference>
<dbReference type="AlphaFoldDB" id="A0A964BQY4"/>
<keyword evidence="2" id="KW-1185">Reference proteome</keyword>
<dbReference type="Proteomes" id="UP000729733">
    <property type="component" value="Unassembled WGS sequence"/>
</dbReference>
<protein>
    <submittedName>
        <fullName evidence="1">DUF3143 domain-containing protein</fullName>
    </submittedName>
</protein>
<accession>A0A964BQY4</accession>
<evidence type="ECO:0000313" key="2">
    <source>
        <dbReference type="Proteomes" id="UP000729733"/>
    </source>
</evidence>
<gene>
    <name evidence="1" type="ORF">I4641_12720</name>
</gene>
<dbReference type="RefSeq" id="WP_229640906.1">
    <property type="nucleotide sequence ID" value="NZ_JADWDC010000029.1"/>
</dbReference>
<dbReference type="EMBL" id="JADWDC010000029">
    <property type="protein sequence ID" value="MCC0177840.1"/>
    <property type="molecule type" value="Genomic_DNA"/>
</dbReference>
<dbReference type="Pfam" id="PF11341">
    <property type="entry name" value="DUF3143"/>
    <property type="match status" value="1"/>
</dbReference>